<evidence type="ECO:0000313" key="12">
    <source>
        <dbReference type="Proteomes" id="UP000320386"/>
    </source>
</evidence>
<evidence type="ECO:0000256" key="8">
    <source>
        <dbReference type="ARBA" id="ARBA00023239"/>
    </source>
</evidence>
<accession>A0A518BXJ0</accession>
<reference evidence="11 12" key="1">
    <citation type="submission" date="2019-02" db="EMBL/GenBank/DDBJ databases">
        <title>Deep-cultivation of Planctomycetes and their phenomic and genomic characterization uncovers novel biology.</title>
        <authorList>
            <person name="Wiegand S."/>
            <person name="Jogler M."/>
            <person name="Boedeker C."/>
            <person name="Pinto D."/>
            <person name="Vollmers J."/>
            <person name="Rivas-Marin E."/>
            <person name="Kohn T."/>
            <person name="Peeters S.H."/>
            <person name="Heuer A."/>
            <person name="Rast P."/>
            <person name="Oberbeckmann S."/>
            <person name="Bunk B."/>
            <person name="Jeske O."/>
            <person name="Meyerdierks A."/>
            <person name="Storesund J.E."/>
            <person name="Kallscheuer N."/>
            <person name="Luecker S."/>
            <person name="Lage O.M."/>
            <person name="Pohl T."/>
            <person name="Merkel B.J."/>
            <person name="Hornburger P."/>
            <person name="Mueller R.-W."/>
            <person name="Bruemmer F."/>
            <person name="Labrenz M."/>
            <person name="Spormann A.M."/>
            <person name="Op den Camp H."/>
            <person name="Overmann J."/>
            <person name="Amann R."/>
            <person name="Jetten M.S.M."/>
            <person name="Mascher T."/>
            <person name="Medema M.H."/>
            <person name="Devos D.P."/>
            <person name="Kaster A.-K."/>
            <person name="Ovreas L."/>
            <person name="Rohde M."/>
            <person name="Galperin M.Y."/>
            <person name="Jogler C."/>
        </authorList>
    </citation>
    <scope>NUCLEOTIDE SEQUENCE [LARGE SCALE GENOMIC DNA]</scope>
    <source>
        <strain evidence="11 12">Pan265</strain>
    </source>
</reference>
<keyword evidence="1" id="KW-1003">Cell membrane</keyword>
<sequence>MLCAGARREWITLVVTTALLAAGAAVLGWWWASLMIVVLGGVVLLTFRDPNRNPPSQRGVVVSAADGRVSSIHVLEDCAPLGGRTLCVRVFLSLLNVHVVRIPCYGRIASIEHRPGRYVSALNPASVEENESVTLVIEHPTSQASVAVVRLIAGQFARTVRLFVQEGQTLQRGQRLGIILLGSTAEVYLPDAAVADCVVSEQDRVRAGESVIVGVRGEGSAS</sequence>
<keyword evidence="4" id="KW-0443">Lipid metabolism</keyword>
<keyword evidence="10" id="KW-0670">Pyruvate</keyword>
<keyword evidence="12" id="KW-1185">Reference proteome</keyword>
<evidence type="ECO:0000256" key="9">
    <source>
        <dbReference type="ARBA" id="ARBA00023264"/>
    </source>
</evidence>
<dbReference type="KEGG" id="mcad:Pan265_15440"/>
<keyword evidence="6" id="KW-0865">Zymogen</keyword>
<dbReference type="InterPro" id="IPR003817">
    <property type="entry name" value="PS_Dcarbxylase"/>
</dbReference>
<protein>
    <submittedName>
        <fullName evidence="11">Phosphatidylserine decarboxylase</fullName>
    </submittedName>
</protein>
<evidence type="ECO:0000256" key="2">
    <source>
        <dbReference type="ARBA" id="ARBA00022516"/>
    </source>
</evidence>
<keyword evidence="7" id="KW-0594">Phospholipid biosynthesis</keyword>
<dbReference type="Pfam" id="PF02666">
    <property type="entry name" value="PS_Dcarbxylase"/>
    <property type="match status" value="1"/>
</dbReference>
<dbReference type="AlphaFoldDB" id="A0A518BXJ0"/>
<evidence type="ECO:0000256" key="7">
    <source>
        <dbReference type="ARBA" id="ARBA00023209"/>
    </source>
</evidence>
<evidence type="ECO:0000256" key="3">
    <source>
        <dbReference type="ARBA" id="ARBA00022793"/>
    </source>
</evidence>
<evidence type="ECO:0000256" key="6">
    <source>
        <dbReference type="ARBA" id="ARBA00023145"/>
    </source>
</evidence>
<evidence type="ECO:0000256" key="1">
    <source>
        <dbReference type="ARBA" id="ARBA00022475"/>
    </source>
</evidence>
<dbReference type="RefSeq" id="WP_145445878.1">
    <property type="nucleotide sequence ID" value="NZ_CP036280.1"/>
</dbReference>
<evidence type="ECO:0000256" key="4">
    <source>
        <dbReference type="ARBA" id="ARBA00023098"/>
    </source>
</evidence>
<dbReference type="GO" id="GO:0008654">
    <property type="term" value="P:phospholipid biosynthetic process"/>
    <property type="evidence" value="ECO:0007669"/>
    <property type="project" value="UniProtKB-KW"/>
</dbReference>
<dbReference type="EMBL" id="CP036280">
    <property type="protein sequence ID" value="QDU71692.1"/>
    <property type="molecule type" value="Genomic_DNA"/>
</dbReference>
<dbReference type="OrthoDB" id="9790893at2"/>
<gene>
    <name evidence="11" type="ORF">Pan265_15440</name>
</gene>
<keyword evidence="8" id="KW-0456">Lyase</keyword>
<evidence type="ECO:0000313" key="11">
    <source>
        <dbReference type="EMBL" id="QDU71692.1"/>
    </source>
</evidence>
<organism evidence="11 12">
    <name type="scientific">Mucisphaera calidilacus</name>
    <dbReference type="NCBI Taxonomy" id="2527982"/>
    <lineage>
        <taxon>Bacteria</taxon>
        <taxon>Pseudomonadati</taxon>
        <taxon>Planctomycetota</taxon>
        <taxon>Phycisphaerae</taxon>
        <taxon>Phycisphaerales</taxon>
        <taxon>Phycisphaeraceae</taxon>
        <taxon>Mucisphaera</taxon>
    </lineage>
</organism>
<keyword evidence="3" id="KW-0210">Decarboxylase</keyword>
<keyword evidence="2" id="KW-0444">Lipid biosynthesis</keyword>
<keyword evidence="9" id="KW-1208">Phospholipid metabolism</keyword>
<dbReference type="PANTHER" id="PTHR35809">
    <property type="entry name" value="ARCHAETIDYLSERINE DECARBOXYLASE PROENZYME-RELATED"/>
    <property type="match status" value="1"/>
</dbReference>
<keyword evidence="5" id="KW-0472">Membrane</keyword>
<evidence type="ECO:0000256" key="10">
    <source>
        <dbReference type="ARBA" id="ARBA00023317"/>
    </source>
</evidence>
<dbReference type="PANTHER" id="PTHR35809:SF1">
    <property type="entry name" value="ARCHAETIDYLSERINE DECARBOXYLASE PROENZYME-RELATED"/>
    <property type="match status" value="1"/>
</dbReference>
<dbReference type="GO" id="GO:0004609">
    <property type="term" value="F:phosphatidylserine decarboxylase activity"/>
    <property type="evidence" value="ECO:0007669"/>
    <property type="project" value="InterPro"/>
</dbReference>
<dbReference type="Proteomes" id="UP000320386">
    <property type="component" value="Chromosome"/>
</dbReference>
<evidence type="ECO:0000256" key="5">
    <source>
        <dbReference type="ARBA" id="ARBA00023136"/>
    </source>
</evidence>
<name>A0A518BXJ0_9BACT</name>
<proteinExistence type="predicted"/>
<dbReference type="InterPro" id="IPR033175">
    <property type="entry name" value="PSD-A"/>
</dbReference>